<comment type="caution">
    <text evidence="4">The sequence shown here is derived from an EMBL/GenBank/DDBJ whole genome shotgun (WGS) entry which is preliminary data.</text>
</comment>
<dbReference type="EMBL" id="AHFB01000181">
    <property type="protein sequence ID" value="EOO24068.1"/>
    <property type="molecule type" value="Genomic_DNA"/>
</dbReference>
<evidence type="ECO:0000256" key="2">
    <source>
        <dbReference type="ARBA" id="ARBA00023002"/>
    </source>
</evidence>
<dbReference type="SUPFAM" id="SSF50129">
    <property type="entry name" value="GroES-like"/>
    <property type="match status" value="1"/>
</dbReference>
<dbReference type="Gene3D" id="3.90.180.10">
    <property type="entry name" value="Medium-chain alcohol dehydrogenases, catalytic domain"/>
    <property type="match status" value="1"/>
</dbReference>
<evidence type="ECO:0000256" key="1">
    <source>
        <dbReference type="ARBA" id="ARBA00022857"/>
    </source>
</evidence>
<dbReference type="CDD" id="cd05276">
    <property type="entry name" value="p53_inducible_oxidoreductase"/>
    <property type="match status" value="1"/>
</dbReference>
<dbReference type="InterPro" id="IPR014189">
    <property type="entry name" value="Quinone_OxRdtase_PIG3"/>
</dbReference>
<sequence length="326" mass="35919">MKAVIVKKTGGIEQLELVELPIPKPEEGELLINVHAAALNRSDIDRRKGVMGHVENFVLGVEISGTVVEVNGKSSFSVGDRVMGLVNGGGYAEYAIMPADRAMKVPDSFSFEEAVAVPEVFLTAYQTLFLIGKLQKEESVLIHAGASGVGTAAIQLAKQLTNAKVIVTAGSERKLDFCKELGADALINYKEYSFEEEVLKATNGKGVDLILDFVGADYWEKNLASIKREGRWILIGLLGGSDVKKVNLFSLISKYIQLTGTLLTPRSDEYKALLTKELIENVMPFFEKKEIKPIVDNIFSLHEVRKAHSYMEGNRNIGKIVLRIKY</sequence>
<dbReference type="Gene3D" id="3.40.50.720">
    <property type="entry name" value="NAD(P)-binding Rossmann-like Domain"/>
    <property type="match status" value="1"/>
</dbReference>
<reference evidence="4 5" key="1">
    <citation type="submission" date="2012-12" db="EMBL/GenBank/DDBJ databases">
        <title>The Genome Sequence of Bacillus cereus VD133.</title>
        <authorList>
            <consortium name="The Broad Institute Genome Sequencing Platform"/>
            <consortium name="The Broad Institute Genome Sequencing Center for Infectious Disease"/>
            <person name="Feldgarden M."/>
            <person name="Van der Auwera G.A."/>
            <person name="Mahillon J."/>
            <person name="Duprez V."/>
            <person name="Timmery S."/>
            <person name="Mattelet C."/>
            <person name="Dierick K."/>
            <person name="Sun M."/>
            <person name="Yu Z."/>
            <person name="Zhu L."/>
            <person name="Hu X."/>
            <person name="Shank E.B."/>
            <person name="Swiecicka I."/>
            <person name="Hansen B.M."/>
            <person name="Andrup L."/>
            <person name="Walker B."/>
            <person name="Young S.K."/>
            <person name="Zeng Q."/>
            <person name="Gargeya S."/>
            <person name="Fitzgerald M."/>
            <person name="Haas B."/>
            <person name="Abouelleil A."/>
            <person name="Alvarado L."/>
            <person name="Arachchi H.M."/>
            <person name="Berlin A.M."/>
            <person name="Chapman S.B."/>
            <person name="Dewar J."/>
            <person name="Goldberg J."/>
            <person name="Griggs A."/>
            <person name="Gujja S."/>
            <person name="Hansen M."/>
            <person name="Howarth C."/>
            <person name="Imamovic A."/>
            <person name="Larimer J."/>
            <person name="McCowan C."/>
            <person name="Murphy C."/>
            <person name="Neiman D."/>
            <person name="Pearson M."/>
            <person name="Priest M."/>
            <person name="Roberts A."/>
            <person name="Saif S."/>
            <person name="Shea T."/>
            <person name="Sisk P."/>
            <person name="Sykes S."/>
            <person name="Wortman J."/>
            <person name="Nusbaum C."/>
            <person name="Birren B."/>
        </authorList>
    </citation>
    <scope>NUCLEOTIDE SEQUENCE [LARGE SCALE GENOMIC DNA]</scope>
    <source>
        <strain evidence="4 5">VD133</strain>
    </source>
</reference>
<dbReference type="NCBIfam" id="TIGR02824">
    <property type="entry name" value="quinone_pig3"/>
    <property type="match status" value="1"/>
</dbReference>
<dbReference type="SMART" id="SM00829">
    <property type="entry name" value="PKS_ER"/>
    <property type="match status" value="1"/>
</dbReference>
<dbReference type="Proteomes" id="UP000014018">
    <property type="component" value="Unassembled WGS sequence"/>
</dbReference>
<dbReference type="Pfam" id="PF08240">
    <property type="entry name" value="ADH_N"/>
    <property type="match status" value="1"/>
</dbReference>
<keyword evidence="2" id="KW-0560">Oxidoreductase</keyword>
<dbReference type="SUPFAM" id="SSF51735">
    <property type="entry name" value="NAD(P)-binding Rossmann-fold domains"/>
    <property type="match status" value="1"/>
</dbReference>
<proteinExistence type="predicted"/>
<organism evidence="4 5">
    <name type="scientific">Bacillus cereus VD133</name>
    <dbReference type="NCBI Taxonomy" id="1053233"/>
    <lineage>
        <taxon>Bacteria</taxon>
        <taxon>Bacillati</taxon>
        <taxon>Bacillota</taxon>
        <taxon>Bacilli</taxon>
        <taxon>Bacillales</taxon>
        <taxon>Bacillaceae</taxon>
        <taxon>Bacillus</taxon>
        <taxon>Bacillus cereus group</taxon>
    </lineage>
</organism>
<dbReference type="GO" id="GO:0070402">
    <property type="term" value="F:NADPH binding"/>
    <property type="evidence" value="ECO:0007669"/>
    <property type="project" value="TreeGrafter"/>
</dbReference>
<dbReference type="InterPro" id="IPR013149">
    <property type="entry name" value="ADH-like_C"/>
</dbReference>
<evidence type="ECO:0000313" key="4">
    <source>
        <dbReference type="EMBL" id="EOO24068.1"/>
    </source>
</evidence>
<feature type="domain" description="Enoyl reductase (ER)" evidence="3">
    <location>
        <begin position="10"/>
        <end position="322"/>
    </location>
</feature>
<accession>A0A9W5PJE2</accession>
<evidence type="ECO:0000313" key="5">
    <source>
        <dbReference type="Proteomes" id="UP000014018"/>
    </source>
</evidence>
<dbReference type="InterPro" id="IPR036291">
    <property type="entry name" value="NAD(P)-bd_dom_sf"/>
</dbReference>
<evidence type="ECO:0000259" key="3">
    <source>
        <dbReference type="SMART" id="SM00829"/>
    </source>
</evidence>
<dbReference type="InterPro" id="IPR013154">
    <property type="entry name" value="ADH-like_N"/>
</dbReference>
<gene>
    <name evidence="4" type="ORF">IIU_06855</name>
</gene>
<dbReference type="PANTHER" id="PTHR48106">
    <property type="entry name" value="QUINONE OXIDOREDUCTASE PIG3-RELATED"/>
    <property type="match status" value="1"/>
</dbReference>
<protein>
    <recommendedName>
        <fullName evidence="3">Enoyl reductase (ER) domain-containing protein</fullName>
    </recommendedName>
</protein>
<dbReference type="InterPro" id="IPR011032">
    <property type="entry name" value="GroES-like_sf"/>
</dbReference>
<dbReference type="PANTHER" id="PTHR48106:SF18">
    <property type="entry name" value="QUINONE OXIDOREDUCTASE PIG3"/>
    <property type="match status" value="1"/>
</dbReference>
<dbReference type="Pfam" id="PF00107">
    <property type="entry name" value="ADH_zinc_N"/>
    <property type="match status" value="1"/>
</dbReference>
<dbReference type="InterPro" id="IPR020843">
    <property type="entry name" value="ER"/>
</dbReference>
<dbReference type="GO" id="GO:0016651">
    <property type="term" value="F:oxidoreductase activity, acting on NAD(P)H"/>
    <property type="evidence" value="ECO:0007669"/>
    <property type="project" value="TreeGrafter"/>
</dbReference>
<name>A0A9W5PJE2_BACCE</name>
<keyword evidence="1" id="KW-0521">NADP</keyword>
<dbReference type="AlphaFoldDB" id="A0A9W5PJE2"/>
<dbReference type="RefSeq" id="WP_016110541.1">
    <property type="nucleotide sequence ID" value="NZ_KB976177.1"/>
</dbReference>